<evidence type="ECO:0000313" key="3">
    <source>
        <dbReference type="EMBL" id="EXM40203.1"/>
    </source>
</evidence>
<dbReference type="PATRIC" id="fig|1341156.4.peg.1991"/>
<accession>A0A011W049</accession>
<comment type="caution">
    <text evidence="3">The sequence shown here is derived from an EMBL/GenBank/DDBJ whole genome shotgun (WGS) entry which is preliminary data.</text>
</comment>
<keyword evidence="2" id="KW-0812">Transmembrane</keyword>
<name>A0A011W049_RUMAL</name>
<feature type="transmembrane region" description="Helical" evidence="2">
    <location>
        <begin position="117"/>
        <end position="136"/>
    </location>
</feature>
<keyword evidence="4" id="KW-1185">Reference proteome</keyword>
<gene>
    <name evidence="3" type="ORF">RASY3_07920</name>
</gene>
<evidence type="ECO:0000313" key="4">
    <source>
        <dbReference type="Proteomes" id="UP000021369"/>
    </source>
</evidence>
<keyword evidence="2" id="KW-0472">Membrane</keyword>
<feature type="transmembrane region" description="Helical" evidence="2">
    <location>
        <begin position="59"/>
        <end position="77"/>
    </location>
</feature>
<reference evidence="3 4" key="1">
    <citation type="submission" date="2013-06" db="EMBL/GenBank/DDBJ databases">
        <title>Rumen cellulosomics: divergent fiber-degrading strategies revealed by comparative genome-wide analysis of six Ruminococcal strains.</title>
        <authorList>
            <person name="Dassa B."/>
            <person name="Borovok I."/>
            <person name="Lamed R."/>
            <person name="Flint H."/>
            <person name="Yeoman C.J."/>
            <person name="White B."/>
            <person name="Bayer E.A."/>
        </authorList>
    </citation>
    <scope>NUCLEOTIDE SEQUENCE [LARGE SCALE GENOMIC DNA]</scope>
    <source>
        <strain evidence="3 4">SY3</strain>
    </source>
</reference>
<dbReference type="RefSeq" id="WP_037286683.1">
    <property type="nucleotide sequence ID" value="NZ_JEOB01000002.1"/>
</dbReference>
<dbReference type="OrthoDB" id="1819075at2"/>
<dbReference type="AlphaFoldDB" id="A0A011W049"/>
<dbReference type="EMBL" id="JEOB01000002">
    <property type="protein sequence ID" value="EXM40203.1"/>
    <property type="molecule type" value="Genomic_DNA"/>
</dbReference>
<sequence>MDMNNMQFGWQYSPEQKFVFKPKLARGERSTGGGLWFVALIPLFGIVMESFAVDKYSGAVLWLSVIFLMFFGCHADLKHADDLDDAARQSLKKAVWIPPLYLYRRDKLRGAGKTKSIVLLILIVAAIFSNGFIQGLTVNENSLKERLENTPVSVMNFKTSDDEKTVGKMLEGWFDDGKYECECTHSGDIYELVYSGKRDGKPAKVTVNVEHDGFVFKDITAEGITIGGEELKDDELKDMQKEIFLGDEAKEEEGSEAAEEDDDSVVESEEK</sequence>
<protein>
    <submittedName>
        <fullName evidence="3">Uncharacterized protein</fullName>
    </submittedName>
</protein>
<dbReference type="Proteomes" id="UP000021369">
    <property type="component" value="Unassembled WGS sequence"/>
</dbReference>
<proteinExistence type="predicted"/>
<feature type="transmembrane region" description="Helical" evidence="2">
    <location>
        <begin position="33"/>
        <end position="53"/>
    </location>
</feature>
<keyword evidence="2" id="KW-1133">Transmembrane helix</keyword>
<feature type="region of interest" description="Disordered" evidence="1">
    <location>
        <begin position="245"/>
        <end position="271"/>
    </location>
</feature>
<organism evidence="3 4">
    <name type="scientific">Ruminococcus albus SY3</name>
    <dbReference type="NCBI Taxonomy" id="1341156"/>
    <lineage>
        <taxon>Bacteria</taxon>
        <taxon>Bacillati</taxon>
        <taxon>Bacillota</taxon>
        <taxon>Clostridia</taxon>
        <taxon>Eubacteriales</taxon>
        <taxon>Oscillospiraceae</taxon>
        <taxon>Ruminococcus</taxon>
    </lineage>
</organism>
<evidence type="ECO:0000256" key="2">
    <source>
        <dbReference type="SAM" id="Phobius"/>
    </source>
</evidence>
<feature type="compositionally biased region" description="Acidic residues" evidence="1">
    <location>
        <begin position="249"/>
        <end position="271"/>
    </location>
</feature>
<evidence type="ECO:0000256" key="1">
    <source>
        <dbReference type="SAM" id="MobiDB-lite"/>
    </source>
</evidence>